<dbReference type="GO" id="GO:0016491">
    <property type="term" value="F:oxidoreductase activity"/>
    <property type="evidence" value="ECO:0007669"/>
    <property type="project" value="InterPro"/>
</dbReference>
<dbReference type="RefSeq" id="WP_053780837.1">
    <property type="nucleotide sequence ID" value="NZ_LITU01000053.1"/>
</dbReference>
<dbReference type="Gene3D" id="3.40.109.10">
    <property type="entry name" value="NADH Oxidase"/>
    <property type="match status" value="2"/>
</dbReference>
<comment type="caution">
    <text evidence="2">The sequence shown here is derived from an EMBL/GenBank/DDBJ whole genome shotgun (WGS) entry which is preliminary data.</text>
</comment>
<dbReference type="AlphaFoldDB" id="A0A0N0C4W5"/>
<evidence type="ECO:0000313" key="2">
    <source>
        <dbReference type="EMBL" id="KOY16394.1"/>
    </source>
</evidence>
<dbReference type="PANTHER" id="PTHR43821">
    <property type="entry name" value="NAD(P)H NITROREDUCTASE YDJA-RELATED"/>
    <property type="match status" value="1"/>
</dbReference>
<keyword evidence="3" id="KW-1185">Reference proteome</keyword>
<dbReference type="OrthoDB" id="9804207at2"/>
<protein>
    <recommendedName>
        <fullName evidence="1">Nitroreductase domain-containing protein</fullName>
    </recommendedName>
</protein>
<sequence length="342" mass="38838">MSIAGIVQESWSRPVYNGTAVTRETLLTLLNIAIWAPNHHLREPWVFTWMEGLETGTEKQKEHPAESPILAPGYLAVSMKIRTKPKELAEDEAAVWCLIQNLRILAKEQGIGIHIQQPETAFEAGCEELWRANSGEQIVAILGIGYTDTRLQPNENAAKIIRERRTVRQFTSATLDDETVRGLLEESLPELGLQPKSWRVIEAGSEEERSRWADLMMGFAKDMLTYKLMPGKVKNIFWKRTYDIPFNLVFVLKHQPEQPGEPKGSAHFGEVCSVMHIIQLLAWEKGIGMTWSSSDVIEDMAFRKGLDIKPDERIIGILHMGYTAKIPKGKERTPAENKIRWV</sequence>
<dbReference type="InterPro" id="IPR029479">
    <property type="entry name" value="Nitroreductase"/>
</dbReference>
<organism evidence="2 3">
    <name type="scientific">Paenibacillus xylanivorans</name>
    <dbReference type="NCBI Taxonomy" id="1705561"/>
    <lineage>
        <taxon>Bacteria</taxon>
        <taxon>Bacillati</taxon>
        <taxon>Bacillota</taxon>
        <taxon>Bacilli</taxon>
        <taxon>Bacillales</taxon>
        <taxon>Paenibacillaceae</taxon>
        <taxon>Paenibacillus</taxon>
    </lineage>
</organism>
<evidence type="ECO:0000259" key="1">
    <source>
        <dbReference type="Pfam" id="PF00881"/>
    </source>
</evidence>
<dbReference type="EMBL" id="LITU01000053">
    <property type="protein sequence ID" value="KOY16394.1"/>
    <property type="molecule type" value="Genomic_DNA"/>
</dbReference>
<dbReference type="PANTHER" id="PTHR43821:SF1">
    <property type="entry name" value="NAD(P)H NITROREDUCTASE YDJA-RELATED"/>
    <property type="match status" value="1"/>
</dbReference>
<feature type="domain" description="Nitroreductase" evidence="1">
    <location>
        <begin position="161"/>
        <end position="322"/>
    </location>
</feature>
<dbReference type="PATRIC" id="fig|1705561.3.peg.2072"/>
<gene>
    <name evidence="2" type="ORF">AMS66_11030</name>
</gene>
<dbReference type="InterPro" id="IPR000415">
    <property type="entry name" value="Nitroreductase-like"/>
</dbReference>
<name>A0A0N0C4W5_9BACL</name>
<reference evidence="2 3" key="1">
    <citation type="submission" date="2015-08" db="EMBL/GenBank/DDBJ databases">
        <title>Draft genome sequence of cellulolytic and xylanolytic Paenibacillus sp. A59, isolated from a decaying forest soil from Patagonia, Argentina.</title>
        <authorList>
            <person name="Ghio S."/>
            <person name="Caceres A.M."/>
            <person name="Talia P."/>
            <person name="Grasso D."/>
            <person name="Campos E."/>
        </authorList>
    </citation>
    <scope>NUCLEOTIDE SEQUENCE [LARGE SCALE GENOMIC DNA]</scope>
    <source>
        <strain evidence="2 3">A59</strain>
    </source>
</reference>
<dbReference type="InterPro" id="IPR052530">
    <property type="entry name" value="NAD(P)H_nitroreductase"/>
</dbReference>
<dbReference type="Pfam" id="PF00881">
    <property type="entry name" value="Nitroreductase"/>
    <property type="match status" value="1"/>
</dbReference>
<dbReference type="SUPFAM" id="SSF55469">
    <property type="entry name" value="FMN-dependent nitroreductase-like"/>
    <property type="match status" value="2"/>
</dbReference>
<evidence type="ECO:0000313" key="3">
    <source>
        <dbReference type="Proteomes" id="UP000037688"/>
    </source>
</evidence>
<proteinExistence type="predicted"/>
<dbReference type="Proteomes" id="UP000037688">
    <property type="component" value="Unassembled WGS sequence"/>
</dbReference>
<accession>A0A0N0C4W5</accession>